<accession>A0A4Q8Y129</accession>
<gene>
    <name evidence="1" type="ORF">ELI03_09240</name>
</gene>
<protein>
    <submittedName>
        <fullName evidence="1">Uncharacterized protein</fullName>
    </submittedName>
</protein>
<evidence type="ECO:0000313" key="1">
    <source>
        <dbReference type="EMBL" id="TAX71908.1"/>
    </source>
</evidence>
<reference evidence="1 2" key="1">
    <citation type="submission" date="2019-02" db="EMBL/GenBank/DDBJ databases">
        <title>The genomic architecture of introgression among sibling species of bacteria.</title>
        <authorList>
            <person name="Cavassim M.I.A."/>
            <person name="Moeskjaer S."/>
            <person name="Moslemi C."/>
            <person name="Fields B."/>
            <person name="Bachmann A."/>
            <person name="Vilhjalmsson B."/>
            <person name="Schierup M.H."/>
            <person name="Young J.P.W."/>
            <person name="Andersen S.U."/>
        </authorList>
    </citation>
    <scope>NUCLEOTIDE SEQUENCE [LARGE SCALE GENOMIC DNA]</scope>
    <source>
        <strain evidence="1 2">SM145A</strain>
    </source>
</reference>
<dbReference type="EMBL" id="SIPC01000001">
    <property type="protein sequence ID" value="TAX71908.1"/>
    <property type="molecule type" value="Genomic_DNA"/>
</dbReference>
<dbReference type="AlphaFoldDB" id="A0A4Q8Y129"/>
<name>A0A4Q8Y129_RHILE</name>
<sequence length="150" mass="17111">MRIFLILLAAIALFTGAWTFIRFKTAGHTWEVSHDCGDRGPLSDSEFITAAVAQSIRASENSPYFLQSSRMRSNYKFAPEFLMRHPDCCVVYRGFPNDYFSPETFEQYMTRTLAKVVKINFVKENSLNGAYVGRLTSHYVKLDACANQLD</sequence>
<proteinExistence type="predicted"/>
<evidence type="ECO:0000313" key="2">
    <source>
        <dbReference type="Proteomes" id="UP000293652"/>
    </source>
</evidence>
<organism evidence="1 2">
    <name type="scientific">Rhizobium leguminosarum</name>
    <dbReference type="NCBI Taxonomy" id="384"/>
    <lineage>
        <taxon>Bacteria</taxon>
        <taxon>Pseudomonadati</taxon>
        <taxon>Pseudomonadota</taxon>
        <taxon>Alphaproteobacteria</taxon>
        <taxon>Hyphomicrobiales</taxon>
        <taxon>Rhizobiaceae</taxon>
        <taxon>Rhizobium/Agrobacterium group</taxon>
        <taxon>Rhizobium</taxon>
    </lineage>
</organism>
<dbReference type="Proteomes" id="UP000293652">
    <property type="component" value="Unassembled WGS sequence"/>
</dbReference>
<comment type="caution">
    <text evidence="1">The sequence shown here is derived from an EMBL/GenBank/DDBJ whole genome shotgun (WGS) entry which is preliminary data.</text>
</comment>